<dbReference type="OrthoDB" id="5189180at2"/>
<comment type="caution">
    <text evidence="2">The sequence shown here is derived from an EMBL/GenBank/DDBJ whole genome shotgun (WGS) entry which is preliminary data.</text>
</comment>
<dbReference type="SUPFAM" id="SSF49899">
    <property type="entry name" value="Concanavalin A-like lectins/glucanases"/>
    <property type="match status" value="1"/>
</dbReference>
<evidence type="ECO:0000256" key="1">
    <source>
        <dbReference type="SAM" id="SignalP"/>
    </source>
</evidence>
<dbReference type="Gene3D" id="2.60.40.10">
    <property type="entry name" value="Immunoglobulins"/>
    <property type="match status" value="1"/>
</dbReference>
<dbReference type="EMBL" id="MPIN01000035">
    <property type="protein sequence ID" value="OJH33489.1"/>
    <property type="molecule type" value="Genomic_DNA"/>
</dbReference>
<reference evidence="2 3" key="2">
    <citation type="submission" date="2016-12" db="EMBL/GenBank/DDBJ databases">
        <title>Draft Genome Sequence of Cystobacter ferrugineus Strain Cbfe23.</title>
        <authorList>
            <person name="Akbar S."/>
            <person name="Dowd S.E."/>
            <person name="Stevens D.C."/>
        </authorList>
    </citation>
    <scope>NUCLEOTIDE SEQUENCE [LARGE SCALE GENOMIC DNA]</scope>
    <source>
        <strain evidence="2 3">Cbfe23</strain>
    </source>
</reference>
<dbReference type="Proteomes" id="UP000182229">
    <property type="component" value="Unassembled WGS sequence"/>
</dbReference>
<name>A0A1L9AU06_9BACT</name>
<feature type="chain" id="PRO_5013358599" description="GH16 domain-containing protein" evidence="1">
    <location>
        <begin position="31"/>
        <end position="432"/>
    </location>
</feature>
<proteinExistence type="predicted"/>
<feature type="signal peptide" evidence="1">
    <location>
        <begin position="1"/>
        <end position="30"/>
    </location>
</feature>
<reference evidence="3" key="1">
    <citation type="submission" date="2016-11" db="EMBL/GenBank/DDBJ databases">
        <authorList>
            <person name="Shukria A."/>
            <person name="Stevens D.C."/>
        </authorList>
    </citation>
    <scope>NUCLEOTIDE SEQUENCE [LARGE SCALE GENOMIC DNA]</scope>
    <source>
        <strain evidence="3">Cbfe23</strain>
    </source>
</reference>
<dbReference type="InterPro" id="IPR013320">
    <property type="entry name" value="ConA-like_dom_sf"/>
</dbReference>
<evidence type="ECO:0008006" key="4">
    <source>
        <dbReference type="Google" id="ProtNLM"/>
    </source>
</evidence>
<dbReference type="RefSeq" id="WP_071905447.1">
    <property type="nucleotide sequence ID" value="NZ_MPIN01000035.1"/>
</dbReference>
<dbReference type="Gene3D" id="2.60.120.200">
    <property type="match status" value="1"/>
</dbReference>
<gene>
    <name evidence="2" type="ORF">BON30_48335</name>
</gene>
<keyword evidence="1" id="KW-0732">Signal</keyword>
<protein>
    <recommendedName>
        <fullName evidence="4">GH16 domain-containing protein</fullName>
    </recommendedName>
</protein>
<keyword evidence="3" id="KW-1185">Reference proteome</keyword>
<dbReference type="AlphaFoldDB" id="A0A1L9AU06"/>
<sequence>MKNQPGFTRLSSLLKTTLALFTAFAFNANAAPFVDTFDQFNSSIWSCEYSCPTVSGGTAKFHVKKGIAPDNMGSWSKIRYKPKRFTSGTFKVRFNLSHRPEGAVWWGIALWDNGPTSDKKSFHEINFGYTTNQSLSNTQLLFESAKLGKALSLKIDTGVDLYDGQYHEASLEYDADHVSLFFDGRLLRTITDKTFIPTDPMDFIIGPRLVTGSAPLVKDFTETVDWTEISDVVMTPSLPDTDYSLITPVEKGSYTLNQGVPIRFSASPAVARIVLYFSDSYVDFATLSPPFTHTWYPPTVGNHVLKYETYDSARNFIGRGTRNITVTSSSQVYFTSPSLYHDIVRGTLHSAVVASDPSRGTQDGDGIQNVLFELIKDNTVVSSRLEGLAPYDWYLDTAAIPNGVYTLRATATSTAAAGGDVNTVSLPVTIQN</sequence>
<dbReference type="InterPro" id="IPR013783">
    <property type="entry name" value="Ig-like_fold"/>
</dbReference>
<evidence type="ECO:0000313" key="2">
    <source>
        <dbReference type="EMBL" id="OJH33489.1"/>
    </source>
</evidence>
<accession>A0A1L9AU06</accession>
<organism evidence="2 3">
    <name type="scientific">Cystobacter ferrugineus</name>
    <dbReference type="NCBI Taxonomy" id="83449"/>
    <lineage>
        <taxon>Bacteria</taxon>
        <taxon>Pseudomonadati</taxon>
        <taxon>Myxococcota</taxon>
        <taxon>Myxococcia</taxon>
        <taxon>Myxococcales</taxon>
        <taxon>Cystobacterineae</taxon>
        <taxon>Archangiaceae</taxon>
        <taxon>Cystobacter</taxon>
    </lineage>
</organism>
<evidence type="ECO:0000313" key="3">
    <source>
        <dbReference type="Proteomes" id="UP000182229"/>
    </source>
</evidence>